<dbReference type="GO" id="GO:0016480">
    <property type="term" value="P:negative regulation of transcription by RNA polymerase III"/>
    <property type="evidence" value="ECO:0007669"/>
    <property type="project" value="InterPro"/>
</dbReference>
<evidence type="ECO:0000256" key="1">
    <source>
        <dbReference type="SAM" id="MobiDB-lite"/>
    </source>
</evidence>
<evidence type="ECO:0008006" key="3">
    <source>
        <dbReference type="Google" id="ProtNLM"/>
    </source>
</evidence>
<dbReference type="PANTHER" id="PTHR22504:SF0">
    <property type="entry name" value="REPRESSOR OF RNA POLYMERASE III TRANSCRIPTION MAF1 HOMOLOG"/>
    <property type="match status" value="1"/>
</dbReference>
<dbReference type="AlphaFoldDB" id="A0A7S4S1P3"/>
<dbReference type="Gene3D" id="3.40.1000.50">
    <property type="entry name" value="Repressor of RNA polymerase III transcription Maf1"/>
    <property type="match status" value="1"/>
</dbReference>
<accession>A0A7S4S1P3</accession>
<feature type="compositionally biased region" description="Low complexity" evidence="1">
    <location>
        <begin position="262"/>
        <end position="277"/>
    </location>
</feature>
<reference evidence="2" key="1">
    <citation type="submission" date="2021-01" db="EMBL/GenBank/DDBJ databases">
        <authorList>
            <person name="Corre E."/>
            <person name="Pelletier E."/>
            <person name="Niang G."/>
            <person name="Scheremetjew M."/>
            <person name="Finn R."/>
            <person name="Kale V."/>
            <person name="Holt S."/>
            <person name="Cochrane G."/>
            <person name="Meng A."/>
            <person name="Brown T."/>
            <person name="Cohen L."/>
        </authorList>
    </citation>
    <scope>NUCLEOTIDE SEQUENCE</scope>
    <source>
        <strain evidence="2">CCMP3105</strain>
    </source>
</reference>
<feature type="region of interest" description="Disordered" evidence="1">
    <location>
        <begin position="108"/>
        <end position="127"/>
    </location>
</feature>
<gene>
    <name evidence="2" type="ORF">AMON00008_LOCUS43658</name>
</gene>
<dbReference type="InterPro" id="IPR015257">
    <property type="entry name" value="Maf1"/>
</dbReference>
<proteinExistence type="predicted"/>
<feature type="region of interest" description="Disordered" evidence="1">
    <location>
        <begin position="1"/>
        <end position="39"/>
    </location>
</feature>
<protein>
    <recommendedName>
        <fullName evidence="3">Repressor of RNA polymerase III transcription</fullName>
    </recommendedName>
</protein>
<dbReference type="Pfam" id="PF09174">
    <property type="entry name" value="Maf1"/>
    <property type="match status" value="1"/>
</dbReference>
<dbReference type="GO" id="GO:0000994">
    <property type="term" value="F:RNA polymerase III core binding"/>
    <property type="evidence" value="ECO:0007669"/>
    <property type="project" value="TreeGrafter"/>
</dbReference>
<dbReference type="EMBL" id="HBNR01061952">
    <property type="protein sequence ID" value="CAE4631640.1"/>
    <property type="molecule type" value="Transcribed_RNA"/>
</dbReference>
<evidence type="ECO:0000313" key="2">
    <source>
        <dbReference type="EMBL" id="CAE4631640.1"/>
    </source>
</evidence>
<feature type="compositionally biased region" description="Basic residues" evidence="1">
    <location>
        <begin position="1"/>
        <end position="10"/>
    </location>
</feature>
<sequence>MPQPQRHRRALAAAPPRAPPARRSPPAERLAWPSHSRGEGSMPLVASTASCGEAHAPCEKGKRPAGAFVEHAQLSQLSAMLKAIDVGDRVIKGRLELFCCSRRRLTPHQQTEIERRDPSSLTDSPLGPMASDSAQTLLVNLRALMSLLFVNYDCSRLAPGDFERCPDKHRVVATVNQSLAHVVDRMHSGFLAEFWQVVQDAIDVIACEVYAFKPTVGSFGPTDNSLTSFHYFFADFQRGHILFIGSVTKSRGSVRGGVDSDSDVALSGDSSASSRCASSDRSENLLEGEIDAFSDDSEDRMFD</sequence>
<organism evidence="2">
    <name type="scientific">Alexandrium monilatum</name>
    <dbReference type="NCBI Taxonomy" id="311494"/>
    <lineage>
        <taxon>Eukaryota</taxon>
        <taxon>Sar</taxon>
        <taxon>Alveolata</taxon>
        <taxon>Dinophyceae</taxon>
        <taxon>Gonyaulacales</taxon>
        <taxon>Pyrocystaceae</taxon>
        <taxon>Alexandrium</taxon>
    </lineage>
</organism>
<dbReference type="InterPro" id="IPR038564">
    <property type="entry name" value="Maf1_sf"/>
</dbReference>
<dbReference type="PANTHER" id="PTHR22504">
    <property type="entry name" value="REPRESSOR OF RNA POLYMERASE III TRANSCRIPTION MAF1"/>
    <property type="match status" value="1"/>
</dbReference>
<name>A0A7S4S1P3_9DINO</name>
<feature type="region of interest" description="Disordered" evidence="1">
    <location>
        <begin position="262"/>
        <end position="283"/>
    </location>
</feature>
<dbReference type="GO" id="GO:0005634">
    <property type="term" value="C:nucleus"/>
    <property type="evidence" value="ECO:0007669"/>
    <property type="project" value="TreeGrafter"/>
</dbReference>